<evidence type="ECO:0000313" key="1">
    <source>
        <dbReference type="EMBL" id="KAK7396969.1"/>
    </source>
</evidence>
<name>A0AAN9SHW5_PSOTE</name>
<evidence type="ECO:0000313" key="2">
    <source>
        <dbReference type="Proteomes" id="UP001386955"/>
    </source>
</evidence>
<protein>
    <submittedName>
        <fullName evidence="1">Uncharacterized protein</fullName>
    </submittedName>
</protein>
<organism evidence="1 2">
    <name type="scientific">Psophocarpus tetragonolobus</name>
    <name type="common">Winged bean</name>
    <name type="synonym">Dolichos tetragonolobus</name>
    <dbReference type="NCBI Taxonomy" id="3891"/>
    <lineage>
        <taxon>Eukaryota</taxon>
        <taxon>Viridiplantae</taxon>
        <taxon>Streptophyta</taxon>
        <taxon>Embryophyta</taxon>
        <taxon>Tracheophyta</taxon>
        <taxon>Spermatophyta</taxon>
        <taxon>Magnoliopsida</taxon>
        <taxon>eudicotyledons</taxon>
        <taxon>Gunneridae</taxon>
        <taxon>Pentapetalae</taxon>
        <taxon>rosids</taxon>
        <taxon>fabids</taxon>
        <taxon>Fabales</taxon>
        <taxon>Fabaceae</taxon>
        <taxon>Papilionoideae</taxon>
        <taxon>50 kb inversion clade</taxon>
        <taxon>NPAAA clade</taxon>
        <taxon>indigoferoid/millettioid clade</taxon>
        <taxon>Phaseoleae</taxon>
        <taxon>Psophocarpus</taxon>
    </lineage>
</organism>
<sequence>MSMVPMGDDMIATMVGVEVATDEGVYGKWVGRVDVMVTSLCLGYETIDARVGANKSLTVESVVATVHKAPSESYIMPSSYGDQWLLRRLGHHLVVVDGMGGGETLGEAGGHREESRVMVIGDEGGQGGGSGESTEVVEVLVDFVLKVPMRRAILNRGVGGRKTKGSKRNEVLGNKGGALSKKAKEVIGVEEPTTGVKLWVGNHKDVNGVAKDM</sequence>
<dbReference type="Proteomes" id="UP001386955">
    <property type="component" value="Unassembled WGS sequence"/>
</dbReference>
<accession>A0AAN9SHW5</accession>
<reference evidence="1 2" key="1">
    <citation type="submission" date="2024-01" db="EMBL/GenBank/DDBJ databases">
        <title>The genomes of 5 underutilized Papilionoideae crops provide insights into root nodulation and disease resistanc.</title>
        <authorList>
            <person name="Jiang F."/>
        </authorList>
    </citation>
    <scope>NUCLEOTIDE SEQUENCE [LARGE SCALE GENOMIC DNA]</scope>
    <source>
        <strain evidence="1">DUOXIRENSHENG_FW03</strain>
        <tissue evidence="1">Leaves</tissue>
    </source>
</reference>
<gene>
    <name evidence="1" type="ORF">VNO78_18133</name>
</gene>
<keyword evidence="2" id="KW-1185">Reference proteome</keyword>
<dbReference type="AlphaFoldDB" id="A0AAN9SHW5"/>
<dbReference type="EMBL" id="JAYMYS010000004">
    <property type="protein sequence ID" value="KAK7396969.1"/>
    <property type="molecule type" value="Genomic_DNA"/>
</dbReference>
<comment type="caution">
    <text evidence="1">The sequence shown here is derived from an EMBL/GenBank/DDBJ whole genome shotgun (WGS) entry which is preliminary data.</text>
</comment>
<proteinExistence type="predicted"/>